<dbReference type="GO" id="GO:1902201">
    <property type="term" value="P:negative regulation of bacterial-type flagellum-dependent cell motility"/>
    <property type="evidence" value="ECO:0007669"/>
    <property type="project" value="TreeGrafter"/>
</dbReference>
<feature type="transmembrane region" description="Helical" evidence="3">
    <location>
        <begin position="321"/>
        <end position="342"/>
    </location>
</feature>
<dbReference type="EMBL" id="LPWH01000110">
    <property type="protein sequence ID" value="POQ99187.1"/>
    <property type="molecule type" value="Genomic_DNA"/>
</dbReference>
<evidence type="ECO:0000256" key="3">
    <source>
        <dbReference type="SAM" id="Phobius"/>
    </source>
</evidence>
<dbReference type="InterPro" id="IPR000160">
    <property type="entry name" value="GGDEF_dom"/>
</dbReference>
<name>A0A2S4JI14_9SPIO</name>
<proteinExistence type="predicted"/>
<dbReference type="NCBIfam" id="TIGR00254">
    <property type="entry name" value="GGDEF"/>
    <property type="match status" value="1"/>
</dbReference>
<keyword evidence="3" id="KW-0472">Membrane</keyword>
<sequence length="527" mass="59106">MTSPEGDDYSEGENRKEPGRGLIRFPEEKRLIETRFFAVISLSVILGFFALTGFHALQEGERTREFIRDHELRPLGMAVAAHLDRTAAQYHRAGEELLRDGFLRDWILRGEEDEEELRAFLEGIRIQFTMIDVSIVSDRTETFYSTDGRTLVLDRDNHERDSWYYLYRDILVETNIDAWYDPEKAQLVMWVNVPILDRDGSFLGVTGGGVLAEDFTRTLLSFGQLPGVNVYMARHDGRIVYAGDPQLVRSRACLDDLWGIPVRDLLARNQTGEDYMVLEPRGVRGPLVWTSHSGRWSTYLALEKTGEVVAARTRATVHNSLLTGGILTIFFSVVVLLIVRGASSRIQEQSRRLEELAGQDWLTGLNNRLRFNTLVQSELARTRRTGEPAVLVLLDLDHFKNINDTCGHPGGDAVLVGVARVIREHLRSTDHAGRFGGEEFALLLPGTTPDGAVQVAEKIRRAITGCAPPGVSPLPPVTASFGVAPLRAQEGVSDEDLFHRVYTEADQALYLAKQRGRNRVETAPERT</sequence>
<feature type="transmembrane region" description="Helical" evidence="3">
    <location>
        <begin position="36"/>
        <end position="57"/>
    </location>
</feature>
<protein>
    <recommendedName>
        <fullName evidence="1">diguanylate cyclase</fullName>
        <ecNumber evidence="1">2.7.7.65</ecNumber>
    </recommendedName>
</protein>
<dbReference type="EC" id="2.7.7.65" evidence="1"/>
<keyword evidence="3" id="KW-0812">Transmembrane</keyword>
<feature type="domain" description="GGDEF" evidence="4">
    <location>
        <begin position="387"/>
        <end position="525"/>
    </location>
</feature>
<dbReference type="GO" id="GO:0052621">
    <property type="term" value="F:diguanylate cyclase activity"/>
    <property type="evidence" value="ECO:0007669"/>
    <property type="project" value="UniProtKB-EC"/>
</dbReference>
<dbReference type="AlphaFoldDB" id="A0A2S4JI14"/>
<feature type="region of interest" description="Disordered" evidence="2">
    <location>
        <begin position="1"/>
        <end position="20"/>
    </location>
</feature>
<dbReference type="Pfam" id="PF00990">
    <property type="entry name" value="GGDEF"/>
    <property type="match status" value="1"/>
</dbReference>
<dbReference type="InterPro" id="IPR043128">
    <property type="entry name" value="Rev_trsase/Diguanyl_cyclase"/>
</dbReference>
<dbReference type="InterPro" id="IPR029787">
    <property type="entry name" value="Nucleotide_cyclase"/>
</dbReference>
<dbReference type="Proteomes" id="UP000237350">
    <property type="component" value="Unassembled WGS sequence"/>
</dbReference>
<dbReference type="CDD" id="cd01949">
    <property type="entry name" value="GGDEF"/>
    <property type="match status" value="1"/>
</dbReference>
<evidence type="ECO:0000256" key="1">
    <source>
        <dbReference type="ARBA" id="ARBA00012528"/>
    </source>
</evidence>
<feature type="compositionally biased region" description="Acidic residues" evidence="2">
    <location>
        <begin position="1"/>
        <end position="11"/>
    </location>
</feature>
<dbReference type="PANTHER" id="PTHR45138">
    <property type="entry name" value="REGULATORY COMPONENTS OF SENSORY TRANSDUCTION SYSTEM"/>
    <property type="match status" value="1"/>
</dbReference>
<dbReference type="GO" id="GO:0043709">
    <property type="term" value="P:cell adhesion involved in single-species biofilm formation"/>
    <property type="evidence" value="ECO:0007669"/>
    <property type="project" value="TreeGrafter"/>
</dbReference>
<dbReference type="SMART" id="SM00267">
    <property type="entry name" value="GGDEF"/>
    <property type="match status" value="1"/>
</dbReference>
<dbReference type="CDD" id="cd18773">
    <property type="entry name" value="PDC1_HK_sensor"/>
    <property type="match status" value="1"/>
</dbReference>
<dbReference type="InterPro" id="IPR050469">
    <property type="entry name" value="Diguanylate_Cyclase"/>
</dbReference>
<dbReference type="GO" id="GO:0005886">
    <property type="term" value="C:plasma membrane"/>
    <property type="evidence" value="ECO:0007669"/>
    <property type="project" value="TreeGrafter"/>
</dbReference>
<dbReference type="PANTHER" id="PTHR45138:SF24">
    <property type="entry name" value="DIGUANYLATE CYCLASE DGCC-RELATED"/>
    <property type="match status" value="1"/>
</dbReference>
<dbReference type="Gene3D" id="3.30.70.270">
    <property type="match status" value="1"/>
</dbReference>
<comment type="caution">
    <text evidence="5">The sequence shown here is derived from an EMBL/GenBank/DDBJ whole genome shotgun (WGS) entry which is preliminary data.</text>
</comment>
<reference evidence="6" key="1">
    <citation type="submission" date="2015-12" db="EMBL/GenBank/DDBJ databases">
        <authorList>
            <person name="Lodha T.D."/>
            <person name="Chintalapati S."/>
            <person name="Chintalapati V.R."/>
            <person name="Sravanthi T."/>
        </authorList>
    </citation>
    <scope>NUCLEOTIDE SEQUENCE [LARGE SCALE GENOMIC DNA]</scope>
    <source>
        <strain evidence="6">JC133</strain>
    </source>
</reference>
<evidence type="ECO:0000259" key="4">
    <source>
        <dbReference type="PROSITE" id="PS50887"/>
    </source>
</evidence>
<dbReference type="FunFam" id="3.30.70.270:FF:000001">
    <property type="entry name" value="Diguanylate cyclase domain protein"/>
    <property type="match status" value="1"/>
</dbReference>
<accession>A0A2S4JI14</accession>
<evidence type="ECO:0000313" key="6">
    <source>
        <dbReference type="Proteomes" id="UP000237350"/>
    </source>
</evidence>
<evidence type="ECO:0000256" key="2">
    <source>
        <dbReference type="SAM" id="MobiDB-lite"/>
    </source>
</evidence>
<dbReference type="PROSITE" id="PS50887">
    <property type="entry name" value="GGDEF"/>
    <property type="match status" value="1"/>
</dbReference>
<gene>
    <name evidence="5" type="ORF">AU468_10565</name>
</gene>
<keyword evidence="3" id="KW-1133">Transmembrane helix</keyword>
<organism evidence="5 6">
    <name type="scientific">Alkalispirochaeta sphaeroplastigenens</name>
    <dbReference type="NCBI Taxonomy" id="1187066"/>
    <lineage>
        <taxon>Bacteria</taxon>
        <taxon>Pseudomonadati</taxon>
        <taxon>Spirochaetota</taxon>
        <taxon>Spirochaetia</taxon>
        <taxon>Spirochaetales</taxon>
        <taxon>Spirochaetaceae</taxon>
        <taxon>Alkalispirochaeta</taxon>
    </lineage>
</organism>
<evidence type="ECO:0000313" key="5">
    <source>
        <dbReference type="EMBL" id="POQ99187.1"/>
    </source>
</evidence>
<keyword evidence="6" id="KW-1185">Reference proteome</keyword>
<dbReference type="SUPFAM" id="SSF55073">
    <property type="entry name" value="Nucleotide cyclase"/>
    <property type="match status" value="1"/>
</dbReference>